<evidence type="ECO:0008006" key="3">
    <source>
        <dbReference type="Google" id="ProtNLM"/>
    </source>
</evidence>
<dbReference type="GeneID" id="93010148"/>
<proteinExistence type="predicted"/>
<evidence type="ECO:0000313" key="1">
    <source>
        <dbReference type="EMBL" id="WMY14708.1"/>
    </source>
</evidence>
<sequence length="193" mass="20997">MDSVSVEELERTVSLENNTETIKIKNSDLVKKFVEENNFEKPSNLLPSELTFVRSLSKENNQSDFSQSLAPASYYLKNKTATSACGSSVLKKVSGNSGSLTLSFSSKIAATWNASVGVSASVVSAGVGFNVSAEYSVTQSNTIDTNGRYAEIRAYAEYTGYRFDVWESGWFGDKKVGNGTALRPVGICFVTYR</sequence>
<dbReference type="AlphaFoldDB" id="A0ABD7ZNG3"/>
<protein>
    <recommendedName>
        <fullName evidence="3">Bacterial repeat domain-containing protein</fullName>
    </recommendedName>
</protein>
<dbReference type="RefSeq" id="WP_255256335.1">
    <property type="nucleotide sequence ID" value="NZ_CP119875.1"/>
</dbReference>
<reference evidence="1 2" key="1">
    <citation type="submission" date="2023-03" db="EMBL/GenBank/DDBJ databases">
        <title>Plant growth-promoting bacteria for biocontrol of bacterial wilt in tomato.</title>
        <authorList>
            <person name="Song J."/>
            <person name="Jin Y.J."/>
        </authorList>
    </citation>
    <scope>NUCLEOTIDE SEQUENCE [LARGE SCALE GENOMIC DNA]</scope>
    <source>
        <strain evidence="1 2">T36S-23</strain>
    </source>
</reference>
<accession>A0ABD7ZNG3</accession>
<evidence type="ECO:0000313" key="2">
    <source>
        <dbReference type="Proteomes" id="UP001260090"/>
    </source>
</evidence>
<organism evidence="1 2">
    <name type="scientific">Bacillus tropicus</name>
    <dbReference type="NCBI Taxonomy" id="2026188"/>
    <lineage>
        <taxon>Bacteria</taxon>
        <taxon>Bacillati</taxon>
        <taxon>Bacillota</taxon>
        <taxon>Bacilli</taxon>
        <taxon>Bacillales</taxon>
        <taxon>Bacillaceae</taxon>
        <taxon>Bacillus</taxon>
        <taxon>Bacillus cereus group</taxon>
    </lineage>
</organism>
<dbReference type="EMBL" id="CP119875">
    <property type="protein sequence ID" value="WMY14708.1"/>
    <property type="molecule type" value="Genomic_DNA"/>
</dbReference>
<name>A0ABD7ZNG3_9BACI</name>
<dbReference type="Proteomes" id="UP001260090">
    <property type="component" value="Chromosome"/>
</dbReference>
<gene>
    <name evidence="1" type="ORF">P3F89_22555</name>
</gene>